<dbReference type="SUPFAM" id="SSF52949">
    <property type="entry name" value="Macro domain-like"/>
    <property type="match status" value="1"/>
</dbReference>
<name>A0AAD9KSS7_RIDPI</name>
<feature type="region of interest" description="Disordered" evidence="1">
    <location>
        <begin position="1"/>
        <end position="26"/>
    </location>
</feature>
<dbReference type="AlphaFoldDB" id="A0AAD9KSS7"/>
<feature type="compositionally biased region" description="Polar residues" evidence="1">
    <location>
        <begin position="1"/>
        <end position="15"/>
    </location>
</feature>
<protein>
    <recommendedName>
        <fullName evidence="2">Macro domain-containing protein</fullName>
    </recommendedName>
</protein>
<comment type="caution">
    <text evidence="3">The sequence shown here is derived from an EMBL/GenBank/DDBJ whole genome shotgun (WGS) entry which is preliminary data.</text>
</comment>
<reference evidence="3" key="1">
    <citation type="journal article" date="2023" name="Mol. Biol. Evol.">
        <title>Third-Generation Sequencing Reveals the Adaptive Role of the Epigenome in Three Deep-Sea Polychaetes.</title>
        <authorList>
            <person name="Perez M."/>
            <person name="Aroh O."/>
            <person name="Sun Y."/>
            <person name="Lan Y."/>
            <person name="Juniper S.K."/>
            <person name="Young C.R."/>
            <person name="Angers B."/>
            <person name="Qian P.Y."/>
        </authorList>
    </citation>
    <scope>NUCLEOTIDE SEQUENCE</scope>
    <source>
        <strain evidence="3">R07B-5</strain>
    </source>
</reference>
<dbReference type="InterPro" id="IPR043472">
    <property type="entry name" value="Macro_dom-like"/>
</dbReference>
<dbReference type="EMBL" id="JAODUO010000636">
    <property type="protein sequence ID" value="KAK2176836.1"/>
    <property type="molecule type" value="Genomic_DNA"/>
</dbReference>
<proteinExistence type="predicted"/>
<accession>A0AAD9KSS7</accession>
<dbReference type="Gene3D" id="3.40.220.10">
    <property type="entry name" value="Leucine Aminopeptidase, subunit E, domain 1"/>
    <property type="match status" value="1"/>
</dbReference>
<gene>
    <name evidence="3" type="ORF">NP493_636g03000</name>
</gene>
<evidence type="ECO:0000313" key="3">
    <source>
        <dbReference type="EMBL" id="KAK2176836.1"/>
    </source>
</evidence>
<dbReference type="InterPro" id="IPR002589">
    <property type="entry name" value="Macro_dom"/>
</dbReference>
<evidence type="ECO:0000313" key="4">
    <source>
        <dbReference type="Proteomes" id="UP001209878"/>
    </source>
</evidence>
<evidence type="ECO:0000259" key="2">
    <source>
        <dbReference type="PROSITE" id="PS51154"/>
    </source>
</evidence>
<keyword evidence="4" id="KW-1185">Reference proteome</keyword>
<evidence type="ECO:0000256" key="1">
    <source>
        <dbReference type="SAM" id="MobiDB-lite"/>
    </source>
</evidence>
<organism evidence="3 4">
    <name type="scientific">Ridgeia piscesae</name>
    <name type="common">Tubeworm</name>
    <dbReference type="NCBI Taxonomy" id="27915"/>
    <lineage>
        <taxon>Eukaryota</taxon>
        <taxon>Metazoa</taxon>
        <taxon>Spiralia</taxon>
        <taxon>Lophotrochozoa</taxon>
        <taxon>Annelida</taxon>
        <taxon>Polychaeta</taxon>
        <taxon>Sedentaria</taxon>
        <taxon>Canalipalpata</taxon>
        <taxon>Sabellida</taxon>
        <taxon>Siboglinidae</taxon>
        <taxon>Ridgeia</taxon>
    </lineage>
</organism>
<dbReference type="Proteomes" id="UP001209878">
    <property type="component" value="Unassembled WGS sequence"/>
</dbReference>
<sequence>MQNVQSTRPGQSGSATAAGRPDPEQTACRPIDQELYKLRMLHALRFKTEQEEKFPGLTVTIDTREGTVTFEGKEFEVTRAVAAMHDLVDHLESISLEMSAELIKLMRGITMMKHMVGVFKKNKIVAVYAAEGDTTLGVYACDRSNLQRAISKIRMGTCDEQCRDSAQAIETEEFTAMKEDLQSKYPGLLTITERGGHISLSGMVDPVADAKVPILQLVARTAAKSDDSTVLDSVQMGGCTVQVVRGDLTTFHAEAIVNAANERLEHGGGLGKAIVDAGTADVIIIHIYP</sequence>
<feature type="domain" description="Macro" evidence="2">
    <location>
        <begin position="228"/>
        <end position="289"/>
    </location>
</feature>
<dbReference type="PROSITE" id="PS51154">
    <property type="entry name" value="MACRO"/>
    <property type="match status" value="1"/>
</dbReference>